<evidence type="ECO:0000259" key="1">
    <source>
        <dbReference type="Pfam" id="PF03572"/>
    </source>
</evidence>
<dbReference type="Gene3D" id="2.30.42.10">
    <property type="match status" value="1"/>
</dbReference>
<dbReference type="Pfam" id="PF18294">
    <property type="entry name" value="Pept_S41_N"/>
    <property type="match status" value="1"/>
</dbReference>
<evidence type="ECO:0000313" key="4">
    <source>
        <dbReference type="Proteomes" id="UP000092612"/>
    </source>
</evidence>
<dbReference type="GO" id="GO:0008236">
    <property type="term" value="F:serine-type peptidase activity"/>
    <property type="evidence" value="ECO:0007669"/>
    <property type="project" value="InterPro"/>
</dbReference>
<evidence type="ECO:0008006" key="5">
    <source>
        <dbReference type="Google" id="ProtNLM"/>
    </source>
</evidence>
<dbReference type="InterPro" id="IPR036034">
    <property type="entry name" value="PDZ_sf"/>
</dbReference>
<dbReference type="Proteomes" id="UP000092612">
    <property type="component" value="Unassembled WGS sequence"/>
</dbReference>
<proteinExistence type="predicted"/>
<keyword evidence="4" id="KW-1185">Reference proteome</keyword>
<dbReference type="Pfam" id="PF03572">
    <property type="entry name" value="Peptidase_S41"/>
    <property type="match status" value="1"/>
</dbReference>
<dbReference type="OrthoDB" id="7168509at2"/>
<dbReference type="PANTHER" id="PTHR32060">
    <property type="entry name" value="TAIL-SPECIFIC PROTEASE"/>
    <property type="match status" value="1"/>
</dbReference>
<dbReference type="STRING" id="996801.BW723_13780"/>
<dbReference type="Gene3D" id="3.30.750.170">
    <property type="match status" value="1"/>
</dbReference>
<feature type="domain" description="Tail specific protease" evidence="1">
    <location>
        <begin position="216"/>
        <end position="367"/>
    </location>
</feature>
<comment type="caution">
    <text evidence="3">The sequence shown here is derived from an EMBL/GenBank/DDBJ whole genome shotgun (WGS) entry which is preliminary data.</text>
</comment>
<evidence type="ECO:0000259" key="2">
    <source>
        <dbReference type="Pfam" id="PF18294"/>
    </source>
</evidence>
<protein>
    <recommendedName>
        <fullName evidence="5">Peptidase S41</fullName>
    </recommendedName>
</protein>
<dbReference type="InterPro" id="IPR005151">
    <property type="entry name" value="Tail-specific_protease"/>
</dbReference>
<gene>
    <name evidence="3" type="ORF">LPB301_08000</name>
</gene>
<name>A0A1B8U1K4_9FLAO</name>
<dbReference type="InterPro" id="IPR029045">
    <property type="entry name" value="ClpP/crotonase-like_dom_sf"/>
</dbReference>
<sequence>MRFYLRVVYFSILMATFASCSKEYEIPQELVVHDFVWKGLNAYYLYQDQVEDLSDRRFSSDQELNTYLSSFVDYNSLFNNLLVAGDVKSTLVEDYNTISEPELRTSFTNGLEFGIIADPNSTTNVLGYVTHILPNSDAATKNIIRGEYFYAVDGVPLTRTNFESILLNGSDSFTLNMANFDGITITPYAKSVLLEKLDYTYPATFLEKTISVNTDNIGYLMYNNDFSKNYINDLNNSFLNFKNQSVNELILDLRYNIGSDGFVKSIAPIASMITGQFQDEVLVKEEWNSKAQTWFLENQPDSLLMKFPSEISQTATINSLNLTDIYIVLNGENFTGSSAVELLINSLKAHINVHIIGNQTAGNNTGSITLYNSEDYDFDLKNETHTVALQPVVLSFLNNNDETYANGFSPDLDLCANEDVLDLGILGETSDPILNSVLNYISSGTPISNNNCNPNNYEYLFNSITPQRITDNGVFIEQNLPNTN</sequence>
<dbReference type="InterPro" id="IPR041613">
    <property type="entry name" value="Pept_S41_N"/>
</dbReference>
<dbReference type="PROSITE" id="PS51257">
    <property type="entry name" value="PROKAR_LIPOPROTEIN"/>
    <property type="match status" value="1"/>
</dbReference>
<evidence type="ECO:0000313" key="3">
    <source>
        <dbReference type="EMBL" id="OBY65748.1"/>
    </source>
</evidence>
<dbReference type="RefSeq" id="WP_068359947.1">
    <property type="nucleotide sequence ID" value="NZ_CP019337.1"/>
</dbReference>
<dbReference type="SUPFAM" id="SSF52096">
    <property type="entry name" value="ClpP/crotonase"/>
    <property type="match status" value="1"/>
</dbReference>
<dbReference type="EMBL" id="LSFL01000029">
    <property type="protein sequence ID" value="OBY65748.1"/>
    <property type="molecule type" value="Genomic_DNA"/>
</dbReference>
<feature type="domain" description="Peptidase S41 N-terminal" evidence="2">
    <location>
        <begin position="33"/>
        <end position="86"/>
    </location>
</feature>
<dbReference type="GO" id="GO:0006508">
    <property type="term" value="P:proteolysis"/>
    <property type="evidence" value="ECO:0007669"/>
    <property type="project" value="InterPro"/>
</dbReference>
<accession>A0A1B8U1K4</accession>
<dbReference type="KEGG" id="prn:BW723_13780"/>
<dbReference type="AlphaFoldDB" id="A0A1B8U1K4"/>
<dbReference type="GO" id="GO:0004175">
    <property type="term" value="F:endopeptidase activity"/>
    <property type="evidence" value="ECO:0007669"/>
    <property type="project" value="TreeGrafter"/>
</dbReference>
<reference evidence="4" key="1">
    <citation type="submission" date="2016-02" db="EMBL/GenBank/DDBJ databases">
        <title>Paenibacillus sp. LPB0068, isolated from Crassostrea gigas.</title>
        <authorList>
            <person name="Shin S.-K."/>
            <person name="Yi H."/>
        </authorList>
    </citation>
    <scope>NUCLEOTIDE SEQUENCE [LARGE SCALE GENOMIC DNA]</scope>
    <source>
        <strain evidence="4">KCTC 23969</strain>
    </source>
</reference>
<dbReference type="Gene3D" id="3.90.226.10">
    <property type="entry name" value="2-enoyl-CoA Hydratase, Chain A, domain 1"/>
    <property type="match status" value="1"/>
</dbReference>
<organism evidence="3 4">
    <name type="scientific">Polaribacter reichenbachii</name>
    <dbReference type="NCBI Taxonomy" id="996801"/>
    <lineage>
        <taxon>Bacteria</taxon>
        <taxon>Pseudomonadati</taxon>
        <taxon>Bacteroidota</taxon>
        <taxon>Flavobacteriia</taxon>
        <taxon>Flavobacteriales</taxon>
        <taxon>Flavobacteriaceae</taxon>
    </lineage>
</organism>
<dbReference type="PANTHER" id="PTHR32060:SF22">
    <property type="entry name" value="CARBOXYL-TERMINAL-PROCESSING PEPTIDASE 3, CHLOROPLASTIC"/>
    <property type="match status" value="1"/>
</dbReference>